<sequence>MIDPWSSAIVDYEKLIEQFGIKPFSDLLDDVENPPNLMKRGIIFGHRDYGRIVKAMREKTEFAVVTGMMPSGKMHIGHKMIVDQLIWYQKQGADIYIPIADMESYSARNIEFNESRELAITEYLTNYIALGLDFNKKNINVYLQSENKLVQNLAYMLGRKVNLNEMKAIYGFTGSTNISHLYVPLIQVADILHPQLEEFGGPKPTVVPVGPDQDPHIRLTRDIAERFKNRFKFIAPSSTYHRFITGLTGDKMSSSKPKTAIFLSDSPEIAAKKVKSAKTGGRESLEDQRHHGGIPEECVVYEMLLYHLVNSDKELKEMYHNCKEGNVMCGECKNHASEMMMKFFEQLSKRRQVAEHEARKILSNNVR</sequence>
<dbReference type="RefSeq" id="WP_223791630.1">
    <property type="nucleotide sequence ID" value="NZ_JAIOUQ010000009.1"/>
</dbReference>
<accession>A0A8T5UQU5</accession>
<organism evidence="10 11">
    <name type="scientific">Methanobacterium spitsbergense</name>
    <dbReference type="NCBI Taxonomy" id="2874285"/>
    <lineage>
        <taxon>Archaea</taxon>
        <taxon>Methanobacteriati</taxon>
        <taxon>Methanobacteriota</taxon>
        <taxon>Methanomada group</taxon>
        <taxon>Methanobacteria</taxon>
        <taxon>Methanobacteriales</taxon>
        <taxon>Methanobacteriaceae</taxon>
        <taxon>Methanobacterium</taxon>
    </lineage>
</organism>
<dbReference type="Proteomes" id="UP000825933">
    <property type="component" value="Unassembled WGS sequence"/>
</dbReference>
<dbReference type="HAMAP" id="MF_00140_A">
    <property type="entry name" value="Trp_tRNA_synth_A"/>
    <property type="match status" value="1"/>
</dbReference>
<dbReference type="GO" id="GO:0004830">
    <property type="term" value="F:tryptophan-tRNA ligase activity"/>
    <property type="evidence" value="ECO:0007669"/>
    <property type="project" value="UniProtKB-UniRule"/>
</dbReference>
<keyword evidence="6 8" id="KW-0648">Protein biosynthesis</keyword>
<dbReference type="FunFam" id="3.40.50.620:FF:000207">
    <property type="entry name" value="Tryptophan--tRNA ligase"/>
    <property type="match status" value="1"/>
</dbReference>
<dbReference type="GO" id="GO:0005737">
    <property type="term" value="C:cytoplasm"/>
    <property type="evidence" value="ECO:0007669"/>
    <property type="project" value="UniProtKB-SubCell"/>
</dbReference>
<dbReference type="GO" id="GO:0005524">
    <property type="term" value="F:ATP binding"/>
    <property type="evidence" value="ECO:0007669"/>
    <property type="project" value="UniProtKB-UniRule"/>
</dbReference>
<dbReference type="Gene3D" id="3.40.50.620">
    <property type="entry name" value="HUPs"/>
    <property type="match status" value="1"/>
</dbReference>
<proteinExistence type="inferred from homology"/>
<keyword evidence="3 8" id="KW-0436">Ligase</keyword>
<comment type="subcellular location">
    <subcellularLocation>
        <location evidence="8">Cytoplasm</location>
    </subcellularLocation>
</comment>
<protein>
    <recommendedName>
        <fullName evidence="8">Tryptophan--tRNA ligase</fullName>
        <ecNumber evidence="8">6.1.1.2</ecNumber>
    </recommendedName>
    <alternativeName>
        <fullName evidence="8">Tryptophanyl-tRNA synthetase</fullName>
        <shortName evidence="8">TrpRS</shortName>
    </alternativeName>
</protein>
<evidence type="ECO:0000256" key="3">
    <source>
        <dbReference type="ARBA" id="ARBA00022598"/>
    </source>
</evidence>
<dbReference type="GO" id="GO:0006436">
    <property type="term" value="P:tryptophanyl-tRNA aminoacylation"/>
    <property type="evidence" value="ECO:0007669"/>
    <property type="project" value="UniProtKB-UniRule"/>
</dbReference>
<keyword evidence="5 8" id="KW-0067">ATP-binding</keyword>
<evidence type="ECO:0000256" key="6">
    <source>
        <dbReference type="ARBA" id="ARBA00022917"/>
    </source>
</evidence>
<dbReference type="SUPFAM" id="SSF52374">
    <property type="entry name" value="Nucleotidylyl transferase"/>
    <property type="match status" value="1"/>
</dbReference>
<feature type="short sequence motif" description="'HIGH' region" evidence="8">
    <location>
        <begin position="70"/>
        <end position="78"/>
    </location>
</feature>
<dbReference type="Gene3D" id="1.10.240.10">
    <property type="entry name" value="Tyrosyl-Transfer RNA Synthetase"/>
    <property type="match status" value="1"/>
</dbReference>
<name>A0A8T5UQU5_9EURY</name>
<dbReference type="AlphaFoldDB" id="A0A8T5UQU5"/>
<evidence type="ECO:0000313" key="10">
    <source>
        <dbReference type="EMBL" id="MBZ2166054.1"/>
    </source>
</evidence>
<evidence type="ECO:0000256" key="9">
    <source>
        <dbReference type="RuleBase" id="RU363036"/>
    </source>
</evidence>
<keyword evidence="4 8" id="KW-0547">Nucleotide-binding</keyword>
<dbReference type="EMBL" id="JAIOUQ010000009">
    <property type="protein sequence ID" value="MBZ2166054.1"/>
    <property type="molecule type" value="Genomic_DNA"/>
</dbReference>
<dbReference type="NCBIfam" id="TIGR00233">
    <property type="entry name" value="trpS"/>
    <property type="match status" value="1"/>
</dbReference>
<keyword evidence="2 8" id="KW-0963">Cytoplasm</keyword>
<evidence type="ECO:0000256" key="1">
    <source>
        <dbReference type="ARBA" id="ARBA00005594"/>
    </source>
</evidence>
<evidence type="ECO:0000256" key="4">
    <source>
        <dbReference type="ARBA" id="ARBA00022741"/>
    </source>
</evidence>
<evidence type="ECO:0000256" key="8">
    <source>
        <dbReference type="HAMAP-Rule" id="MF_00140"/>
    </source>
</evidence>
<comment type="similarity">
    <text evidence="1 8 9">Belongs to the class-I aminoacyl-tRNA synthetase family.</text>
</comment>
<reference evidence="11" key="1">
    <citation type="journal article" date="2022" name="Microbiol. Resour. Announc.">
        <title>Draft Genome Sequence of a Methanogenic Archaeon from West Spitsbergen Permafrost.</title>
        <authorList>
            <person name="Trubitsyn V."/>
            <person name="Rivkina E."/>
            <person name="Shcherbakova V."/>
        </authorList>
    </citation>
    <scope>NUCLEOTIDE SEQUENCE [LARGE SCALE GENOMIC DNA]</scope>
    <source>
        <strain evidence="11">VT</strain>
    </source>
</reference>
<evidence type="ECO:0000256" key="2">
    <source>
        <dbReference type="ARBA" id="ARBA00022490"/>
    </source>
</evidence>
<keyword evidence="7 8" id="KW-0030">Aminoacyl-tRNA synthetase</keyword>
<feature type="short sequence motif" description="'KMSKS' region" evidence="8">
    <location>
        <begin position="251"/>
        <end position="255"/>
    </location>
</feature>
<evidence type="ECO:0000313" key="11">
    <source>
        <dbReference type="Proteomes" id="UP000825933"/>
    </source>
</evidence>
<evidence type="ECO:0000256" key="7">
    <source>
        <dbReference type="ARBA" id="ARBA00023146"/>
    </source>
</evidence>
<dbReference type="InterPro" id="IPR002306">
    <property type="entry name" value="Trp-tRNA-ligase"/>
</dbReference>
<dbReference type="PANTHER" id="PTHR10055">
    <property type="entry name" value="TRYPTOPHANYL-TRNA SYNTHETASE"/>
    <property type="match status" value="1"/>
</dbReference>
<dbReference type="CDD" id="cd00806">
    <property type="entry name" value="TrpRS_core"/>
    <property type="match status" value="1"/>
</dbReference>
<dbReference type="EC" id="6.1.1.2" evidence="8"/>
<dbReference type="NCBIfam" id="NF008925">
    <property type="entry name" value="PRK12285.1-2"/>
    <property type="match status" value="1"/>
</dbReference>
<dbReference type="NCBIfam" id="NF008926">
    <property type="entry name" value="PRK12285.1-3"/>
    <property type="match status" value="1"/>
</dbReference>
<dbReference type="InterPro" id="IPR020653">
    <property type="entry name" value="Tryptophan-tRNA-ligase_arc"/>
</dbReference>
<dbReference type="InterPro" id="IPR014729">
    <property type="entry name" value="Rossmann-like_a/b/a_fold"/>
</dbReference>
<dbReference type="Pfam" id="PF00579">
    <property type="entry name" value="tRNA-synt_1b"/>
    <property type="match status" value="1"/>
</dbReference>
<gene>
    <name evidence="8" type="primary">trpS</name>
    <name evidence="10" type="ORF">K8N75_08385</name>
</gene>
<comment type="function">
    <text evidence="8">Catalyzes the attachment of tryptophan to tRNA(Trp).</text>
</comment>
<evidence type="ECO:0000256" key="5">
    <source>
        <dbReference type="ARBA" id="ARBA00022840"/>
    </source>
</evidence>
<dbReference type="PANTHER" id="PTHR10055:SF5">
    <property type="entry name" value="TRYPTOPHAN--TRNA LIGASE"/>
    <property type="match status" value="1"/>
</dbReference>
<keyword evidence="11" id="KW-1185">Reference proteome</keyword>
<dbReference type="PRINTS" id="PR01039">
    <property type="entry name" value="TRNASYNTHTRP"/>
</dbReference>
<comment type="caution">
    <text evidence="10">The sequence shown here is derived from an EMBL/GenBank/DDBJ whole genome shotgun (WGS) entry which is preliminary data.</text>
</comment>
<comment type="catalytic activity">
    <reaction evidence="8">
        <text>tRNA(Trp) + L-tryptophan + ATP = L-tryptophyl-tRNA(Trp) + AMP + diphosphate + H(+)</text>
        <dbReference type="Rhea" id="RHEA:24080"/>
        <dbReference type="Rhea" id="RHEA-COMP:9671"/>
        <dbReference type="Rhea" id="RHEA-COMP:9705"/>
        <dbReference type="ChEBI" id="CHEBI:15378"/>
        <dbReference type="ChEBI" id="CHEBI:30616"/>
        <dbReference type="ChEBI" id="CHEBI:33019"/>
        <dbReference type="ChEBI" id="CHEBI:57912"/>
        <dbReference type="ChEBI" id="CHEBI:78442"/>
        <dbReference type="ChEBI" id="CHEBI:78535"/>
        <dbReference type="ChEBI" id="CHEBI:456215"/>
        <dbReference type="EC" id="6.1.1.2"/>
    </reaction>
</comment>
<dbReference type="InterPro" id="IPR002305">
    <property type="entry name" value="aa-tRNA-synth_Ic"/>
</dbReference>